<evidence type="ECO:0000256" key="1">
    <source>
        <dbReference type="SAM" id="MobiDB-lite"/>
    </source>
</evidence>
<dbReference type="GeneID" id="87803566"/>
<dbReference type="Pfam" id="PF00856">
    <property type="entry name" value="SET"/>
    <property type="match status" value="1"/>
</dbReference>
<feature type="domain" description="SET" evidence="2">
    <location>
        <begin position="141"/>
        <end position="283"/>
    </location>
</feature>
<dbReference type="InterPro" id="IPR001214">
    <property type="entry name" value="SET_dom"/>
</dbReference>
<reference evidence="3" key="1">
    <citation type="submission" date="2023-10" db="EMBL/GenBank/DDBJ databases">
        <authorList>
            <person name="Noh H."/>
        </authorList>
    </citation>
    <scope>NUCLEOTIDE SEQUENCE</scope>
    <source>
        <strain evidence="3">DUCC4014</strain>
    </source>
</reference>
<keyword evidence="4" id="KW-1185">Reference proteome</keyword>
<dbReference type="Proteomes" id="UP000827549">
    <property type="component" value="Chromosome 1"/>
</dbReference>
<evidence type="ECO:0000313" key="3">
    <source>
        <dbReference type="EMBL" id="WOO76684.1"/>
    </source>
</evidence>
<protein>
    <submittedName>
        <fullName evidence="3">SET domain-containing protein 5</fullName>
    </submittedName>
</protein>
<feature type="region of interest" description="Disordered" evidence="1">
    <location>
        <begin position="1"/>
        <end position="61"/>
    </location>
</feature>
<dbReference type="InterPro" id="IPR046341">
    <property type="entry name" value="SET_dom_sf"/>
</dbReference>
<dbReference type="PANTHER" id="PTHR47332:SF4">
    <property type="entry name" value="SET DOMAIN-CONTAINING PROTEIN 5"/>
    <property type="match status" value="1"/>
</dbReference>
<dbReference type="RefSeq" id="XP_062622716.1">
    <property type="nucleotide sequence ID" value="XM_062766732.1"/>
</dbReference>
<evidence type="ECO:0000313" key="4">
    <source>
        <dbReference type="Proteomes" id="UP000827549"/>
    </source>
</evidence>
<feature type="region of interest" description="Disordered" evidence="1">
    <location>
        <begin position="73"/>
        <end position="106"/>
    </location>
</feature>
<dbReference type="CDD" id="cd20071">
    <property type="entry name" value="SET_SMYD"/>
    <property type="match status" value="1"/>
</dbReference>
<dbReference type="PANTHER" id="PTHR47332">
    <property type="entry name" value="SET DOMAIN-CONTAINING PROTEIN 5"/>
    <property type="match status" value="1"/>
</dbReference>
<gene>
    <name evidence="3" type="primary">set5_1</name>
    <name evidence="3" type="ORF">LOC62_01G000307</name>
</gene>
<name>A0AAF0Y239_9TREE</name>
<dbReference type="Gene3D" id="2.170.270.10">
    <property type="entry name" value="SET domain"/>
    <property type="match status" value="1"/>
</dbReference>
<dbReference type="AlphaFoldDB" id="A0AAF0Y239"/>
<proteinExistence type="predicted"/>
<accession>A0AAF0Y239</accession>
<sequence length="433" mass="47090">MTNDELGLERKPTPSQLAPQIPLPSFHGARIIVGKNGERGPRRWHLASSPSPPPSSDMAATYAPGLHMLSTQHHTKQAPVAKRLRAEPPRPNAHKRPADSDELTTPPERRVWPLTQHAIARHNAEATKEAEPVSAPPQATPAWVIKPSKTGLGMYATATLYATDTILSEDPLLMTRRGATPGDVRAQLRFAPSENWLELLNLCVGAGDGEPRAAIECLLDTNGIPCASEDGDNPPYGIFKAASRINHSCTPNAGWYWCSVKKTLLVVAYRKIRKGEEITASYLPPEALCASRAERRERIQLGFGFECACAACGVTSSKDSDLQRAVIARVLAAGKYMDPWVSGHLTSVSHAKAAIAAMRAEALWPVAAELRMLEYYVHAAWREDAHAEEAAKNALAALAAVRGWRAARKHFVAQFVKDVTCWASYGVCKSAPK</sequence>
<dbReference type="InterPro" id="IPR053185">
    <property type="entry name" value="SET_domain_protein"/>
</dbReference>
<organism evidence="3 4">
    <name type="scientific">Vanrija pseudolonga</name>
    <dbReference type="NCBI Taxonomy" id="143232"/>
    <lineage>
        <taxon>Eukaryota</taxon>
        <taxon>Fungi</taxon>
        <taxon>Dikarya</taxon>
        <taxon>Basidiomycota</taxon>
        <taxon>Agaricomycotina</taxon>
        <taxon>Tremellomycetes</taxon>
        <taxon>Trichosporonales</taxon>
        <taxon>Trichosporonaceae</taxon>
        <taxon>Vanrija</taxon>
    </lineage>
</organism>
<dbReference type="EMBL" id="CP086714">
    <property type="protein sequence ID" value="WOO76684.1"/>
    <property type="molecule type" value="Genomic_DNA"/>
</dbReference>
<dbReference type="SUPFAM" id="SSF82199">
    <property type="entry name" value="SET domain"/>
    <property type="match status" value="1"/>
</dbReference>
<dbReference type="PROSITE" id="PS50280">
    <property type="entry name" value="SET"/>
    <property type="match status" value="1"/>
</dbReference>
<evidence type="ECO:0000259" key="2">
    <source>
        <dbReference type="PROSITE" id="PS50280"/>
    </source>
</evidence>